<accession>A0A1Y1UC75</accession>
<dbReference type="InterPro" id="IPR004179">
    <property type="entry name" value="Sec63-dom"/>
</dbReference>
<dbReference type="GO" id="GO:0016787">
    <property type="term" value="F:hydrolase activity"/>
    <property type="evidence" value="ECO:0007669"/>
    <property type="project" value="UniProtKB-KW"/>
</dbReference>
<dbReference type="EC" id="5.6.2.4" evidence="8"/>
<evidence type="ECO:0000256" key="2">
    <source>
        <dbReference type="ARBA" id="ARBA00022801"/>
    </source>
</evidence>
<dbReference type="InParanoid" id="A0A1Y1UC75"/>
<protein>
    <recommendedName>
        <fullName evidence="8">DNA 3'-5' helicase</fullName>
        <ecNumber evidence="8">5.6.2.4</ecNumber>
    </recommendedName>
</protein>
<dbReference type="Gene3D" id="1.10.3380.10">
    <property type="entry name" value="Sec63 N-terminal domain-like domain"/>
    <property type="match status" value="1"/>
</dbReference>
<name>A0A1Y1UC75_9TREE</name>
<dbReference type="Pfam" id="PF02889">
    <property type="entry name" value="Sec63"/>
    <property type="match status" value="1"/>
</dbReference>
<keyword evidence="12" id="KW-1185">Reference proteome</keyword>
<comment type="catalytic activity">
    <reaction evidence="7">
        <text>Couples ATP hydrolysis with the unwinding of duplex DNA by translocating in the 3'-5' direction.</text>
        <dbReference type="EC" id="5.6.2.4"/>
    </reaction>
</comment>
<reference evidence="11 12" key="1">
    <citation type="submission" date="2017-03" db="EMBL/GenBank/DDBJ databases">
        <title>Widespread Adenine N6-methylation of Active Genes in Fungi.</title>
        <authorList>
            <consortium name="DOE Joint Genome Institute"/>
            <person name="Mondo S.J."/>
            <person name="Dannebaum R.O."/>
            <person name="Kuo R.C."/>
            <person name="Louie K.B."/>
            <person name="Bewick A.J."/>
            <person name="Labutti K."/>
            <person name="Haridas S."/>
            <person name="Kuo A."/>
            <person name="Salamov A."/>
            <person name="Ahrendt S.R."/>
            <person name="Lau R."/>
            <person name="Bowen B.P."/>
            <person name="Lipzen A."/>
            <person name="Sullivan W."/>
            <person name="Andreopoulos W.B."/>
            <person name="Clum A."/>
            <person name="Lindquist E."/>
            <person name="Daum C."/>
            <person name="Northen T.R."/>
            <person name="Ramamoorthy G."/>
            <person name="Schmitz R.J."/>
            <person name="Gryganskyi A."/>
            <person name="Culley D."/>
            <person name="Magnuson J."/>
            <person name="James T.Y."/>
            <person name="O'Malley M.A."/>
            <person name="Stajich J.E."/>
            <person name="Spatafora J.W."/>
            <person name="Visel A."/>
            <person name="Grigoriev I.V."/>
        </authorList>
    </citation>
    <scope>NUCLEOTIDE SEQUENCE [LARGE SCALE GENOMIC DNA]</scope>
    <source>
        <strain evidence="11 12">NRRL Y-17943</strain>
    </source>
</reference>
<comment type="catalytic activity">
    <reaction evidence="9">
        <text>ATP + H2O = ADP + phosphate + H(+)</text>
        <dbReference type="Rhea" id="RHEA:13065"/>
        <dbReference type="ChEBI" id="CHEBI:15377"/>
        <dbReference type="ChEBI" id="CHEBI:15378"/>
        <dbReference type="ChEBI" id="CHEBI:30616"/>
        <dbReference type="ChEBI" id="CHEBI:43474"/>
        <dbReference type="ChEBI" id="CHEBI:456216"/>
        <dbReference type="EC" id="5.6.2.4"/>
    </reaction>
</comment>
<evidence type="ECO:0000259" key="10">
    <source>
        <dbReference type="SMART" id="SM00973"/>
    </source>
</evidence>
<evidence type="ECO:0000256" key="1">
    <source>
        <dbReference type="ARBA" id="ARBA00022741"/>
    </source>
</evidence>
<keyword evidence="6" id="KW-0469">Meiosis</keyword>
<dbReference type="STRING" id="4999.A0A1Y1UC75"/>
<keyword evidence="3" id="KW-0347">Helicase</keyword>
<dbReference type="PANTHER" id="PTHR47835">
    <property type="entry name" value="HFM1, ATP DEPENDENT DNA HELICASE HOMOLOG"/>
    <property type="match status" value="1"/>
</dbReference>
<dbReference type="Gene3D" id="1.10.10.10">
    <property type="entry name" value="Winged helix-like DNA-binding domain superfamily/Winged helix DNA-binding domain"/>
    <property type="match status" value="1"/>
</dbReference>
<dbReference type="Pfam" id="PF23445">
    <property type="entry name" value="WHD_SNRNP200"/>
    <property type="match status" value="1"/>
</dbReference>
<evidence type="ECO:0000256" key="3">
    <source>
        <dbReference type="ARBA" id="ARBA00022806"/>
    </source>
</evidence>
<keyword evidence="4" id="KW-0067">ATP-binding</keyword>
<evidence type="ECO:0000256" key="8">
    <source>
        <dbReference type="ARBA" id="ARBA00034808"/>
    </source>
</evidence>
<dbReference type="SMART" id="SM00973">
    <property type="entry name" value="Sec63"/>
    <property type="match status" value="1"/>
</dbReference>
<proteinExistence type="predicted"/>
<dbReference type="InterPro" id="IPR036390">
    <property type="entry name" value="WH_DNA-bd_sf"/>
</dbReference>
<organism evidence="11 12">
    <name type="scientific">Kockovaella imperatae</name>
    <dbReference type="NCBI Taxonomy" id="4999"/>
    <lineage>
        <taxon>Eukaryota</taxon>
        <taxon>Fungi</taxon>
        <taxon>Dikarya</taxon>
        <taxon>Basidiomycota</taxon>
        <taxon>Agaricomycotina</taxon>
        <taxon>Tremellomycetes</taxon>
        <taxon>Tremellales</taxon>
        <taxon>Cuniculitremaceae</taxon>
        <taxon>Kockovaella</taxon>
    </lineage>
</organism>
<evidence type="ECO:0000313" key="11">
    <source>
        <dbReference type="EMBL" id="ORX35643.1"/>
    </source>
</evidence>
<dbReference type="GeneID" id="33560620"/>
<feature type="domain" description="SEC63" evidence="10">
    <location>
        <begin position="138"/>
        <end position="416"/>
    </location>
</feature>
<dbReference type="PANTHER" id="PTHR47835:SF3">
    <property type="entry name" value="HELICASE FOR MEIOSIS 1"/>
    <property type="match status" value="1"/>
</dbReference>
<evidence type="ECO:0000256" key="5">
    <source>
        <dbReference type="ARBA" id="ARBA00023235"/>
    </source>
</evidence>
<dbReference type="InterPro" id="IPR052247">
    <property type="entry name" value="Meiotic_Crossover_Helicase"/>
</dbReference>
<dbReference type="InterPro" id="IPR036388">
    <property type="entry name" value="WH-like_DNA-bd_sf"/>
</dbReference>
<dbReference type="InterPro" id="IPR057842">
    <property type="entry name" value="WH_MER3"/>
</dbReference>
<keyword evidence="2" id="KW-0378">Hydrolase</keyword>
<dbReference type="GO" id="GO:0005524">
    <property type="term" value="F:ATP binding"/>
    <property type="evidence" value="ECO:0007669"/>
    <property type="project" value="UniProtKB-KW"/>
</dbReference>
<dbReference type="GO" id="GO:0051321">
    <property type="term" value="P:meiotic cell cycle"/>
    <property type="evidence" value="ECO:0007669"/>
    <property type="project" value="UniProtKB-KW"/>
</dbReference>
<dbReference type="EMBL" id="NBSH01000010">
    <property type="protein sequence ID" value="ORX35643.1"/>
    <property type="molecule type" value="Genomic_DNA"/>
</dbReference>
<dbReference type="Gene3D" id="3.40.50.300">
    <property type="entry name" value="P-loop containing nucleotide triphosphate hydrolases"/>
    <property type="match status" value="1"/>
</dbReference>
<dbReference type="GO" id="GO:0043138">
    <property type="term" value="F:3'-5' DNA helicase activity"/>
    <property type="evidence" value="ECO:0007669"/>
    <property type="project" value="UniProtKB-EC"/>
</dbReference>
<dbReference type="SUPFAM" id="SSF46785">
    <property type="entry name" value="Winged helix' DNA-binding domain"/>
    <property type="match status" value="1"/>
</dbReference>
<dbReference type="RefSeq" id="XP_021869807.1">
    <property type="nucleotide sequence ID" value="XM_022018811.1"/>
</dbReference>
<sequence>MMRRAGRPQYDKSGTVIVMCERSKVNKFRNMLNASTLLESCLHENLTEHINSEIALGTIRNLQSAQEWLKSSFLYVRIQQNPKHYALVAGRDKPQNKSWDEWLDHYVEVALSKLKCHKLVTHSTETSQEEEAKENLQVTEAGKIMSSHCISLGTMCSILSIDGRHDFESLFEILCGAREFSDIRIRPGELQMLNSIRNSGGLRFKLDNSPKTYADKVFILLQASFGNIDVASQMHKLETGSIALTLGSIYQSAGRIAKAIVQICAEKELGRTLRAALELMHCVYGRAWEDDYTVLRQLLRIGPKSMKTLEANGIRSFDDLLAVEPKDIAIWLSRKLEFGIETQQRARDLPRYQVEMKEMSVETHEDRLPKVYLQATVKQISGESREAKRRREKLKQGNFLTLSILFLRSDGEFVDFRRLP</sequence>
<keyword evidence="5" id="KW-0413">Isomerase</keyword>
<dbReference type="OrthoDB" id="5575at2759"/>
<evidence type="ECO:0000256" key="7">
    <source>
        <dbReference type="ARBA" id="ARBA00034617"/>
    </source>
</evidence>
<keyword evidence="1" id="KW-0547">Nucleotide-binding</keyword>
<evidence type="ECO:0000256" key="9">
    <source>
        <dbReference type="ARBA" id="ARBA00048988"/>
    </source>
</evidence>
<dbReference type="SUPFAM" id="SSF158702">
    <property type="entry name" value="Sec63 N-terminal domain-like"/>
    <property type="match status" value="1"/>
</dbReference>
<dbReference type="Proteomes" id="UP000193218">
    <property type="component" value="Unassembled WGS sequence"/>
</dbReference>
<dbReference type="InterPro" id="IPR027417">
    <property type="entry name" value="P-loop_NTPase"/>
</dbReference>
<dbReference type="AlphaFoldDB" id="A0A1Y1UC75"/>
<dbReference type="FunFam" id="1.10.10.10:FF:000012">
    <property type="entry name" value="U5 small nuclear ribonucleoprotein helicase"/>
    <property type="match status" value="1"/>
</dbReference>
<gene>
    <name evidence="11" type="ORF">BD324DRAFT_65529</name>
</gene>
<comment type="caution">
    <text evidence="11">The sequence shown here is derived from an EMBL/GenBank/DDBJ whole genome shotgun (WGS) entry which is preliminary data.</text>
</comment>
<evidence type="ECO:0000256" key="4">
    <source>
        <dbReference type="ARBA" id="ARBA00022840"/>
    </source>
</evidence>
<evidence type="ECO:0000256" key="6">
    <source>
        <dbReference type="ARBA" id="ARBA00023254"/>
    </source>
</evidence>
<evidence type="ECO:0000313" key="12">
    <source>
        <dbReference type="Proteomes" id="UP000193218"/>
    </source>
</evidence>